<dbReference type="InterPro" id="IPR029058">
    <property type="entry name" value="AB_hydrolase_fold"/>
</dbReference>
<evidence type="ECO:0000313" key="5">
    <source>
        <dbReference type="Proteomes" id="UP000027265"/>
    </source>
</evidence>
<dbReference type="InParanoid" id="A0A067Q0H4"/>
<keyword evidence="1 2" id="KW-0732">Signal</keyword>
<gene>
    <name evidence="4" type="ORF">JAAARDRAFT_76873</name>
</gene>
<organism evidence="4 5">
    <name type="scientific">Jaapia argillacea MUCL 33604</name>
    <dbReference type="NCBI Taxonomy" id="933084"/>
    <lineage>
        <taxon>Eukaryota</taxon>
        <taxon>Fungi</taxon>
        <taxon>Dikarya</taxon>
        <taxon>Basidiomycota</taxon>
        <taxon>Agaricomycotina</taxon>
        <taxon>Agaricomycetes</taxon>
        <taxon>Agaricomycetidae</taxon>
        <taxon>Jaapiales</taxon>
        <taxon>Jaapiaceae</taxon>
        <taxon>Jaapia</taxon>
    </lineage>
</organism>
<accession>A0A067Q0H4</accession>
<dbReference type="GO" id="GO:0008236">
    <property type="term" value="F:serine-type peptidase activity"/>
    <property type="evidence" value="ECO:0007669"/>
    <property type="project" value="InterPro"/>
</dbReference>
<feature type="domain" description="Peptidase S9 prolyl oligopeptidase catalytic" evidence="3">
    <location>
        <begin position="464"/>
        <end position="592"/>
    </location>
</feature>
<dbReference type="STRING" id="933084.A0A067Q0H4"/>
<keyword evidence="5" id="KW-1185">Reference proteome</keyword>
<evidence type="ECO:0000259" key="3">
    <source>
        <dbReference type="Pfam" id="PF00326"/>
    </source>
</evidence>
<dbReference type="GO" id="GO:0006508">
    <property type="term" value="P:proteolysis"/>
    <property type="evidence" value="ECO:0007669"/>
    <property type="project" value="InterPro"/>
</dbReference>
<evidence type="ECO:0000256" key="1">
    <source>
        <dbReference type="ARBA" id="ARBA00022729"/>
    </source>
</evidence>
<dbReference type="SUPFAM" id="SSF53474">
    <property type="entry name" value="alpha/beta-Hydrolases"/>
    <property type="match status" value="1"/>
</dbReference>
<dbReference type="Gene3D" id="3.40.50.1820">
    <property type="entry name" value="alpha/beta hydrolase"/>
    <property type="match status" value="1"/>
</dbReference>
<name>A0A067Q0H4_9AGAM</name>
<feature type="signal peptide" evidence="2">
    <location>
        <begin position="1"/>
        <end position="19"/>
    </location>
</feature>
<dbReference type="HOGENOM" id="CLU_014627_0_0_1"/>
<feature type="chain" id="PRO_5001643609" description="Peptidase S9 prolyl oligopeptidase catalytic domain-containing protein" evidence="2">
    <location>
        <begin position="20"/>
        <end position="904"/>
    </location>
</feature>
<evidence type="ECO:0000256" key="2">
    <source>
        <dbReference type="SAM" id="SignalP"/>
    </source>
</evidence>
<dbReference type="InterPro" id="IPR001375">
    <property type="entry name" value="Peptidase_S9_cat"/>
</dbReference>
<dbReference type="Pfam" id="PF00326">
    <property type="entry name" value="Peptidase_S9"/>
    <property type="match status" value="1"/>
</dbReference>
<dbReference type="Proteomes" id="UP000027265">
    <property type="component" value="Unassembled WGS sequence"/>
</dbReference>
<sequence length="904" mass="99424">MLVPWLLAISSVLLGMTSAAQLPLASSPMGWRVELSTDWDVLGPFPIHAREQHFLSPSFPINLSEPIDYNKTWMSAYADGGYVTWSTALSNANGDLKVSFPNIRWASLRATEGWAALQHHAVLRSTLTVYPPENQMSDVGNPPRLLVDLVQGAFFTILPSSVEDRVGLTPEWFTGNIYAMERPMPQNVRLPTAPSVTAPTKYDIFINGDYEIRLFGDPRGYGSDVPIQSISISVGIEIPTEKAVWEPSHDVTCDFLEGYAFGNALGIGLRSISGWWTVTDAKLREQSDAIEISHLKKMRLAPTQTRVIPLEISQSKPFTGTELHVDLIVTCGDSSTVVSATIPIKQHSMWTVSRYSVIKASYFFAESNPTPFLVIPPAQPNDGEPRPPILALHGAGVDIIEMPFWSEALPRQSHSWVIMPTGRTSWGMDWHGPSTQDVWQSLAALTTILDRRHEWHPWRLKQDTKVLVLGHSNGGQGAWYLASRYPDRVVAVAPAAGYIKSQAYVPLTQSRSGHFIDPALRSILESSLTPDDNDLFLSNLAEIPLLAIHGGDDDNVPVWHSRAALDVVKTWNPAGNASYQEDPGQPHWYPSAFTSSVVLHFLENNLQRPAIHTPSEFTLTVSIPAESHSLHGWRIESIRTPGRLARLAIRSKGGDILVQTTNVRSFSIDQGIYLISTININVDGNRVLFGTQSEGKKIVRFVLDNNRTWMLDRSNDASLRLQASGRFSAIFTSNASLVLVVPSSTLESRALSVALRVAHDLALFHKLDVDILSDSEIMEKVRGDALGGGNVIVIGQPGTAFMAHCLKNHASFELDGRTLRLQGHSLNEGDLGQYLNANAEDSVGLERAARAFPIRTGITVPDWILLGKDADRLGAGGVLGAGLWDEWGWTEVASWLDINSINDS</sequence>
<dbReference type="OrthoDB" id="449091at2759"/>
<dbReference type="InterPro" id="IPR050955">
    <property type="entry name" value="Plant_Biomass_Hydrol_Est"/>
</dbReference>
<dbReference type="PANTHER" id="PTHR43037:SF4">
    <property type="entry name" value="PEPTIDASE S9 PROLYL OLIGOPEPTIDASE CATALYTIC DOMAIN-CONTAINING PROTEIN"/>
    <property type="match status" value="1"/>
</dbReference>
<evidence type="ECO:0000313" key="4">
    <source>
        <dbReference type="EMBL" id="KDQ60583.1"/>
    </source>
</evidence>
<proteinExistence type="predicted"/>
<reference evidence="5" key="1">
    <citation type="journal article" date="2014" name="Proc. Natl. Acad. Sci. U.S.A.">
        <title>Extensive sampling of basidiomycete genomes demonstrates inadequacy of the white-rot/brown-rot paradigm for wood decay fungi.</title>
        <authorList>
            <person name="Riley R."/>
            <person name="Salamov A.A."/>
            <person name="Brown D.W."/>
            <person name="Nagy L.G."/>
            <person name="Floudas D."/>
            <person name="Held B.W."/>
            <person name="Levasseur A."/>
            <person name="Lombard V."/>
            <person name="Morin E."/>
            <person name="Otillar R."/>
            <person name="Lindquist E.A."/>
            <person name="Sun H."/>
            <person name="LaButti K.M."/>
            <person name="Schmutz J."/>
            <person name="Jabbour D."/>
            <person name="Luo H."/>
            <person name="Baker S.E."/>
            <person name="Pisabarro A.G."/>
            <person name="Walton J.D."/>
            <person name="Blanchette R.A."/>
            <person name="Henrissat B."/>
            <person name="Martin F."/>
            <person name="Cullen D."/>
            <person name="Hibbett D.S."/>
            <person name="Grigoriev I.V."/>
        </authorList>
    </citation>
    <scope>NUCLEOTIDE SEQUENCE [LARGE SCALE GENOMIC DNA]</scope>
    <source>
        <strain evidence="5">MUCL 33604</strain>
    </source>
</reference>
<dbReference type="AlphaFoldDB" id="A0A067Q0H4"/>
<protein>
    <recommendedName>
        <fullName evidence="3">Peptidase S9 prolyl oligopeptidase catalytic domain-containing protein</fullName>
    </recommendedName>
</protein>
<dbReference type="EMBL" id="KL197713">
    <property type="protein sequence ID" value="KDQ60583.1"/>
    <property type="molecule type" value="Genomic_DNA"/>
</dbReference>
<dbReference type="PANTHER" id="PTHR43037">
    <property type="entry name" value="UNNAMED PRODUCT-RELATED"/>
    <property type="match status" value="1"/>
</dbReference>